<dbReference type="RefSeq" id="YP_009414574.1">
    <property type="nucleotide sequence ID" value="NC_035619.1"/>
</dbReference>
<sequence>MEGHNTLQRDPVQERIFTLPIRQETPKPKTARVIDRKSFLGRFLTEALKWRKAVIKINPLISKDPFPDDKEIFEKCLYHGQLMHDLHTIAINYQKAVNEAHTMLHNECITSINYGIQPFIITIYGPTGSGKSQFIRNIISGHLIQPSPETVFFITPEKGTIPTEEKIAWEAQCIEGNYDAMGNPLSKTFQPVFIPISFREAIDDNNLNLDNPENIFCKAAEKGPICIIIDECMNQLGSCHSISSFFHALPSKIFGRFSKCTGYTVLVVLHNMNPRHDRGNIKDLKIQSKCHVISPQLESTQITRFIKNYSFGFPPSLIPVLKDIIDHARMNSKYSWLIYNNVPVCESFRWSYYSPSEQIKPIFMDLQGMFYNACAEIRKVFRKRAHSQNQYVKRISSNPFFF</sequence>
<evidence type="ECO:0000256" key="4">
    <source>
        <dbReference type="ARBA" id="ARBA00022741"/>
    </source>
</evidence>
<dbReference type="GO" id="GO:0005524">
    <property type="term" value="F:ATP binding"/>
    <property type="evidence" value="ECO:0007669"/>
    <property type="project" value="UniProtKB-KW"/>
</dbReference>
<evidence type="ECO:0000256" key="1">
    <source>
        <dbReference type="ARBA" id="ARBA00022553"/>
    </source>
</evidence>
<evidence type="ECO:0000313" key="13">
    <source>
        <dbReference type="Proteomes" id="UP000218501"/>
    </source>
</evidence>
<dbReference type="SUPFAM" id="SSF52540">
    <property type="entry name" value="P-loop containing nucleoside triphosphate hydrolases"/>
    <property type="match status" value="1"/>
</dbReference>
<accession>A0A223PZ75</accession>
<keyword evidence="1" id="KW-0597">Phosphoprotein</keyword>
<dbReference type="KEGG" id="vg:33900161"/>
<evidence type="ECO:0000256" key="7">
    <source>
        <dbReference type="ARBA" id="ARBA00023015"/>
    </source>
</evidence>
<dbReference type="OrthoDB" id="5048at10239"/>
<keyword evidence="5" id="KW-0067">ATP-binding</keyword>
<keyword evidence="10" id="KW-0804">Transcription</keyword>
<evidence type="ECO:0000256" key="2">
    <source>
        <dbReference type="ARBA" id="ARBA00022562"/>
    </source>
</evidence>
<evidence type="ECO:0000256" key="9">
    <source>
        <dbReference type="ARBA" id="ARBA00023159"/>
    </source>
</evidence>
<keyword evidence="3" id="KW-1188">Viral release from host cell</keyword>
<evidence type="ECO:0000313" key="12">
    <source>
        <dbReference type="EMBL" id="ASU50634.1"/>
    </source>
</evidence>
<dbReference type="EMBL" id="KY748210">
    <property type="protein sequence ID" value="ASU50634.1"/>
    <property type="molecule type" value="Genomic_DNA"/>
</dbReference>
<keyword evidence="9" id="KW-0010">Activator</keyword>
<dbReference type="InterPro" id="IPR003389">
    <property type="entry name" value="Adeno_IVa2"/>
</dbReference>
<keyword evidence="2" id="KW-1048">Host nucleus</keyword>
<dbReference type="GeneID" id="33900161"/>
<keyword evidence="6" id="KW-0946">Virion</keyword>
<dbReference type="GO" id="GO:0044423">
    <property type="term" value="C:virion component"/>
    <property type="evidence" value="ECO:0007669"/>
    <property type="project" value="UniProtKB-KW"/>
</dbReference>
<keyword evidence="13" id="KW-1185">Reference proteome</keyword>
<dbReference type="GO" id="GO:0019073">
    <property type="term" value="P:viral DNA genome packaging"/>
    <property type="evidence" value="ECO:0007669"/>
    <property type="project" value="InterPro"/>
</dbReference>
<keyword evidence="4" id="KW-0547">Nucleotide-binding</keyword>
<name>A0A223PZ75_9ADEN</name>
<organism evidence="12 13">
    <name type="scientific">Odocoileus adenovirus 1</name>
    <dbReference type="NCBI Taxonomy" id="78522"/>
    <lineage>
        <taxon>Viruses</taxon>
        <taxon>Varidnaviria</taxon>
        <taxon>Bamfordvirae</taxon>
        <taxon>Preplasmiviricota</taxon>
        <taxon>Polisuviricotina</taxon>
        <taxon>Pharingeaviricetes</taxon>
        <taxon>Rowavirales</taxon>
        <taxon>Adenoviridae</taxon>
        <taxon>Barthadenovirus</taxon>
        <taxon>Barthadenovirus cervi</taxon>
        <taxon>Deer atadenovirus A</taxon>
    </lineage>
</organism>
<proteinExistence type="predicted"/>
<evidence type="ECO:0000256" key="8">
    <source>
        <dbReference type="ARBA" id="ARBA00023125"/>
    </source>
</evidence>
<keyword evidence="11" id="KW-0231">Viral genome packaging</keyword>
<keyword evidence="7" id="KW-0805">Transcription regulation</keyword>
<keyword evidence="8" id="KW-0238">DNA-binding</keyword>
<dbReference type="Proteomes" id="UP000218501">
    <property type="component" value="Segment"/>
</dbReference>
<protein>
    <submittedName>
        <fullName evidence="12">IVa2 protein</fullName>
    </submittedName>
</protein>
<dbReference type="Pfam" id="PF02456">
    <property type="entry name" value="Adeno_IVa2"/>
    <property type="match status" value="1"/>
</dbReference>
<evidence type="ECO:0000256" key="11">
    <source>
        <dbReference type="ARBA" id="ARBA00023219"/>
    </source>
</evidence>
<evidence type="ECO:0000256" key="3">
    <source>
        <dbReference type="ARBA" id="ARBA00022612"/>
    </source>
</evidence>
<evidence type="ECO:0000256" key="5">
    <source>
        <dbReference type="ARBA" id="ARBA00022840"/>
    </source>
</evidence>
<dbReference type="GO" id="GO:0003677">
    <property type="term" value="F:DNA binding"/>
    <property type="evidence" value="ECO:0007669"/>
    <property type="project" value="UniProtKB-KW"/>
</dbReference>
<dbReference type="InterPro" id="IPR027417">
    <property type="entry name" value="P-loop_NTPase"/>
</dbReference>
<evidence type="ECO:0000256" key="10">
    <source>
        <dbReference type="ARBA" id="ARBA00023163"/>
    </source>
</evidence>
<reference evidence="12 13" key="1">
    <citation type="journal article" date="2017" name="J. Gen. Virol.">
        <title>Whole-genome sequences of Odocoileus hemionus deer adenovirus isolates from deer, moose and elk are highly conserved and support a new species in the genus Atadenovirus.</title>
        <authorList>
            <person name="Miller M.M."/>
            <person name="Cornish T.E."/>
            <person name="Creekmore T.E."/>
            <person name="Fox K."/>
            <person name="Laegreid W."/>
            <person name="McKenna J."/>
            <person name="Vasquez M."/>
            <person name="Woods L.W."/>
        </authorList>
    </citation>
    <scope>NUCLEOTIDE SEQUENCE [LARGE SCALE GENOMIC DNA]</scope>
    <source>
        <strain evidence="12">CA_AdV_Ohc 98-6943</strain>
    </source>
</reference>
<evidence type="ECO:0000256" key="6">
    <source>
        <dbReference type="ARBA" id="ARBA00022844"/>
    </source>
</evidence>
<dbReference type="Gene3D" id="3.40.50.300">
    <property type="entry name" value="P-loop containing nucleotide triphosphate hydrolases"/>
    <property type="match status" value="1"/>
</dbReference>